<dbReference type="InterPro" id="IPR024079">
    <property type="entry name" value="MetalloPept_cat_dom_sf"/>
</dbReference>
<evidence type="ECO:0000256" key="6">
    <source>
        <dbReference type="ARBA" id="ARBA00022833"/>
    </source>
</evidence>
<gene>
    <name evidence="11" type="ORF">METEAL_07790</name>
</gene>
<dbReference type="PANTHER" id="PTHR11733:SF167">
    <property type="entry name" value="FI17812P1-RELATED"/>
    <property type="match status" value="1"/>
</dbReference>
<dbReference type="GO" id="GO:0016485">
    <property type="term" value="P:protein processing"/>
    <property type="evidence" value="ECO:0007669"/>
    <property type="project" value="TreeGrafter"/>
</dbReference>
<evidence type="ECO:0000256" key="2">
    <source>
        <dbReference type="ARBA" id="ARBA00007357"/>
    </source>
</evidence>
<dbReference type="Pfam" id="PF01431">
    <property type="entry name" value="Peptidase_M13"/>
    <property type="match status" value="1"/>
</dbReference>
<dbReference type="KEGG" id="msil:METEAL_07790"/>
<dbReference type="PROSITE" id="PS51257">
    <property type="entry name" value="PROKAR_LIPOPROTEIN"/>
    <property type="match status" value="1"/>
</dbReference>
<reference evidence="12" key="1">
    <citation type="journal article" date="2023" name="Int. J. Syst. Evol. Microbiol.">
        <title>Mesoterricola silvestris gen. nov., sp. nov., Mesoterricola sediminis sp. nov., Geothrix oryzae sp. nov., Geothrix edaphica sp. nov., Geothrix rubra sp. nov., and Geothrix limicola sp. nov., six novel members of Acidobacteriota isolated from soils.</title>
        <authorList>
            <person name="Itoh H."/>
            <person name="Sugisawa Y."/>
            <person name="Mise K."/>
            <person name="Xu Z."/>
            <person name="Kuniyasu M."/>
            <person name="Ushijima N."/>
            <person name="Kawano K."/>
            <person name="Kobayashi E."/>
            <person name="Shiratori Y."/>
            <person name="Masuda Y."/>
            <person name="Senoo K."/>
        </authorList>
    </citation>
    <scope>NUCLEOTIDE SEQUENCE [LARGE SCALE GENOMIC DNA]</scope>
    <source>
        <strain evidence="12">W79</strain>
    </source>
</reference>
<evidence type="ECO:0000259" key="10">
    <source>
        <dbReference type="Pfam" id="PF05649"/>
    </source>
</evidence>
<dbReference type="EMBL" id="AP027080">
    <property type="protein sequence ID" value="BDU71605.1"/>
    <property type="molecule type" value="Genomic_DNA"/>
</dbReference>
<evidence type="ECO:0000313" key="11">
    <source>
        <dbReference type="EMBL" id="BDU71605.1"/>
    </source>
</evidence>
<evidence type="ECO:0000256" key="7">
    <source>
        <dbReference type="ARBA" id="ARBA00023049"/>
    </source>
</evidence>
<keyword evidence="4" id="KW-0479">Metal-binding</keyword>
<evidence type="ECO:0000313" key="12">
    <source>
        <dbReference type="Proteomes" id="UP001238179"/>
    </source>
</evidence>
<feature type="domain" description="Peptidase M13 C-terminal" evidence="9">
    <location>
        <begin position="468"/>
        <end position="668"/>
    </location>
</feature>
<keyword evidence="12" id="KW-1185">Reference proteome</keyword>
<keyword evidence="6" id="KW-0862">Zinc</keyword>
<dbReference type="InterPro" id="IPR008753">
    <property type="entry name" value="Peptidase_M13_N"/>
</dbReference>
<evidence type="ECO:0000256" key="5">
    <source>
        <dbReference type="ARBA" id="ARBA00022801"/>
    </source>
</evidence>
<dbReference type="GO" id="GO:0046872">
    <property type="term" value="F:metal ion binding"/>
    <property type="evidence" value="ECO:0007669"/>
    <property type="project" value="UniProtKB-KW"/>
</dbReference>
<dbReference type="Gene3D" id="3.40.390.10">
    <property type="entry name" value="Collagenase (Catalytic Domain)"/>
    <property type="match status" value="1"/>
</dbReference>
<sequence>MTYRPTHLAALCAFTACAVAAPPPAPKADYLATVMDTSVDPGVDFFTYAVGGWLKRNPIPPSESVWGIGKVLREQTYANLRAINEQAAAKPTDADSRKVGDFWAAASDEARTERLGLGPLKAELAKVDALRSARDAVNLAFAWAPLRTRAFFAVSVEQDEKNSDEMAVHLYQGGLGLPERDFYFNPEKGVARIREAYLTHLDRTLHLLGRDKAGDAAIRVMAFETALAKAARKLEELRDPEKNYNKMTPAELTASRTPSIPWAERFGEWGLRPATVIVGQPEFFGALETLLASTPVAVLQDYLRLRLVDTYADYLGKAFQEEHFKFYGQALSGQRQPRDRWKRVLDAQEQAMGMLLGKLFVKQYFTETAKRRYDAMVEGIRGAYKERIERLDWMSPETKAKAQVKLAGITKKVGYPDRWKDFSALVVTRDSYCGNMMNASRWRFADMLSRFGKPVDRTEWHMTPQTYNAYYNPSNNEIVLPAAQMMVPGVADADLDDALVYGYTGGSTIGHEITHGFDDEGRQFDAKGNLADWWTPEDGAKFNARAAGMIRQFDAYEPLPGLHINGKASLGENIADFGGILLGIDAFKKTEQYRKGEKIGGLTPMQRYFLGYALGWMTQQKDEALRTRLLSDVHSPAKWRVIGPLSNIPEFHQAFGVKEGQPMWRSPADCLRIW</sequence>
<protein>
    <submittedName>
        <fullName evidence="11">Peptidase M13</fullName>
    </submittedName>
</protein>
<comment type="similarity">
    <text evidence="2">Belongs to the peptidase M13 family.</text>
</comment>
<dbReference type="AlphaFoldDB" id="A0AA48GLE0"/>
<dbReference type="Pfam" id="PF05649">
    <property type="entry name" value="Peptidase_M13_N"/>
    <property type="match status" value="1"/>
</dbReference>
<keyword evidence="5" id="KW-0378">Hydrolase</keyword>
<dbReference type="Gene3D" id="1.10.1380.10">
    <property type="entry name" value="Neutral endopeptidase , domain2"/>
    <property type="match status" value="1"/>
</dbReference>
<keyword evidence="3" id="KW-0645">Protease</keyword>
<evidence type="ECO:0000259" key="9">
    <source>
        <dbReference type="Pfam" id="PF01431"/>
    </source>
</evidence>
<dbReference type="PRINTS" id="PR00786">
    <property type="entry name" value="NEPRILYSIN"/>
</dbReference>
<dbReference type="InterPro" id="IPR042089">
    <property type="entry name" value="Peptidase_M13_dom_2"/>
</dbReference>
<feature type="chain" id="PRO_5041202365" evidence="8">
    <location>
        <begin position="21"/>
        <end position="674"/>
    </location>
</feature>
<comment type="cofactor">
    <cofactor evidence="1">
        <name>Zn(2+)</name>
        <dbReference type="ChEBI" id="CHEBI:29105"/>
    </cofactor>
</comment>
<evidence type="ECO:0000256" key="3">
    <source>
        <dbReference type="ARBA" id="ARBA00022670"/>
    </source>
</evidence>
<dbReference type="RefSeq" id="WP_316414497.1">
    <property type="nucleotide sequence ID" value="NZ_AP027080.1"/>
</dbReference>
<dbReference type="GO" id="GO:0005886">
    <property type="term" value="C:plasma membrane"/>
    <property type="evidence" value="ECO:0007669"/>
    <property type="project" value="TreeGrafter"/>
</dbReference>
<keyword evidence="7" id="KW-0482">Metalloprotease</keyword>
<evidence type="ECO:0000256" key="4">
    <source>
        <dbReference type="ARBA" id="ARBA00022723"/>
    </source>
</evidence>
<proteinExistence type="inferred from homology"/>
<name>A0AA48GLE0_9BACT</name>
<dbReference type="Proteomes" id="UP001238179">
    <property type="component" value="Chromosome"/>
</dbReference>
<dbReference type="PANTHER" id="PTHR11733">
    <property type="entry name" value="ZINC METALLOPROTEASE FAMILY M13 NEPRILYSIN-RELATED"/>
    <property type="match status" value="1"/>
</dbReference>
<organism evidence="11 12">
    <name type="scientific">Mesoterricola silvestris</name>
    <dbReference type="NCBI Taxonomy" id="2927979"/>
    <lineage>
        <taxon>Bacteria</taxon>
        <taxon>Pseudomonadati</taxon>
        <taxon>Acidobacteriota</taxon>
        <taxon>Holophagae</taxon>
        <taxon>Holophagales</taxon>
        <taxon>Holophagaceae</taxon>
        <taxon>Mesoterricola</taxon>
    </lineage>
</organism>
<dbReference type="PROSITE" id="PS51885">
    <property type="entry name" value="NEPRILYSIN"/>
    <property type="match status" value="1"/>
</dbReference>
<dbReference type="InterPro" id="IPR018497">
    <property type="entry name" value="Peptidase_M13_C"/>
</dbReference>
<feature type="domain" description="Peptidase M13 N-terminal" evidence="10">
    <location>
        <begin position="41"/>
        <end position="416"/>
    </location>
</feature>
<evidence type="ECO:0000256" key="1">
    <source>
        <dbReference type="ARBA" id="ARBA00001947"/>
    </source>
</evidence>
<keyword evidence="8" id="KW-0732">Signal</keyword>
<dbReference type="InterPro" id="IPR000718">
    <property type="entry name" value="Peptidase_M13"/>
</dbReference>
<accession>A0AA48GLE0</accession>
<evidence type="ECO:0000256" key="8">
    <source>
        <dbReference type="SAM" id="SignalP"/>
    </source>
</evidence>
<feature type="signal peptide" evidence="8">
    <location>
        <begin position="1"/>
        <end position="20"/>
    </location>
</feature>
<dbReference type="CDD" id="cd08662">
    <property type="entry name" value="M13"/>
    <property type="match status" value="1"/>
</dbReference>
<dbReference type="GO" id="GO:0004222">
    <property type="term" value="F:metalloendopeptidase activity"/>
    <property type="evidence" value="ECO:0007669"/>
    <property type="project" value="InterPro"/>
</dbReference>
<dbReference type="SUPFAM" id="SSF55486">
    <property type="entry name" value="Metalloproteases ('zincins'), catalytic domain"/>
    <property type="match status" value="1"/>
</dbReference>